<reference evidence="2" key="1">
    <citation type="submission" date="2022-08" db="UniProtKB">
        <authorList>
            <consortium name="EnsemblMetazoa"/>
        </authorList>
    </citation>
    <scope>IDENTIFICATION</scope>
    <source>
        <strain evidence="2">EBRO</strain>
    </source>
</reference>
<dbReference type="VEuPathDB" id="VectorBase:AATE018763"/>
<name>A0A182JIM1_ANOAO</name>
<feature type="compositionally biased region" description="Polar residues" evidence="1">
    <location>
        <begin position="140"/>
        <end position="151"/>
    </location>
</feature>
<feature type="compositionally biased region" description="Polar residues" evidence="1">
    <location>
        <begin position="118"/>
        <end position="132"/>
    </location>
</feature>
<dbReference type="EnsemblMetazoa" id="AATE018763-RA">
    <property type="protein sequence ID" value="AATE018763-PA.1"/>
    <property type="gene ID" value="AATE018763"/>
</dbReference>
<feature type="compositionally biased region" description="Polar residues" evidence="1">
    <location>
        <begin position="53"/>
        <end position="63"/>
    </location>
</feature>
<proteinExistence type="predicted"/>
<protein>
    <submittedName>
        <fullName evidence="2">Uncharacterized protein</fullName>
    </submittedName>
</protein>
<accession>A0A182JIM1</accession>
<evidence type="ECO:0000313" key="2">
    <source>
        <dbReference type="EnsemblMetazoa" id="AATE018763-PA.1"/>
    </source>
</evidence>
<organism evidence="2">
    <name type="scientific">Anopheles atroparvus</name>
    <name type="common">European mosquito</name>
    <dbReference type="NCBI Taxonomy" id="41427"/>
    <lineage>
        <taxon>Eukaryota</taxon>
        <taxon>Metazoa</taxon>
        <taxon>Ecdysozoa</taxon>
        <taxon>Arthropoda</taxon>
        <taxon>Hexapoda</taxon>
        <taxon>Insecta</taxon>
        <taxon>Pterygota</taxon>
        <taxon>Neoptera</taxon>
        <taxon>Endopterygota</taxon>
        <taxon>Diptera</taxon>
        <taxon>Nematocera</taxon>
        <taxon>Culicoidea</taxon>
        <taxon>Culicidae</taxon>
        <taxon>Anophelinae</taxon>
        <taxon>Anopheles</taxon>
    </lineage>
</organism>
<feature type="compositionally biased region" description="Polar residues" evidence="1">
    <location>
        <begin position="89"/>
        <end position="111"/>
    </location>
</feature>
<evidence type="ECO:0000256" key="1">
    <source>
        <dbReference type="SAM" id="MobiDB-lite"/>
    </source>
</evidence>
<sequence>MNALSVTPSANLRTVSSRRQKILNKVEFSDAGIDGARIDPLIDVSDEVEGNITVSSFTDTNDVGGNDSKEKDSSDGTVDEDVATERTATEATLNGDSNEAAENTRKVTGTASPRPATFGTTKNSQTDPSNVQGDREIVTTPGSASSTTPVM</sequence>
<feature type="region of interest" description="Disordered" evidence="1">
    <location>
        <begin position="53"/>
        <end position="151"/>
    </location>
</feature>
<dbReference type="AlphaFoldDB" id="A0A182JIM1"/>